<name>A0ACB7RMU4_HYAAI</name>
<dbReference type="Proteomes" id="UP000821845">
    <property type="component" value="Chromosome 8"/>
</dbReference>
<gene>
    <name evidence="1" type="ORF">HPB50_005796</name>
</gene>
<proteinExistence type="predicted"/>
<protein>
    <submittedName>
        <fullName evidence="1">Uncharacterized protein</fullName>
    </submittedName>
</protein>
<reference evidence="1" key="1">
    <citation type="submission" date="2020-05" db="EMBL/GenBank/DDBJ databases">
        <title>Large-scale comparative analyses of tick genomes elucidate their genetic diversity and vector capacities.</title>
        <authorList>
            <person name="Jia N."/>
            <person name="Wang J."/>
            <person name="Shi W."/>
            <person name="Du L."/>
            <person name="Sun Y."/>
            <person name="Zhan W."/>
            <person name="Jiang J."/>
            <person name="Wang Q."/>
            <person name="Zhang B."/>
            <person name="Ji P."/>
            <person name="Sakyi L.B."/>
            <person name="Cui X."/>
            <person name="Yuan T."/>
            <person name="Jiang B."/>
            <person name="Yang W."/>
            <person name="Lam T.T.-Y."/>
            <person name="Chang Q."/>
            <person name="Ding S."/>
            <person name="Wang X."/>
            <person name="Zhu J."/>
            <person name="Ruan X."/>
            <person name="Zhao L."/>
            <person name="Wei J."/>
            <person name="Que T."/>
            <person name="Du C."/>
            <person name="Cheng J."/>
            <person name="Dai P."/>
            <person name="Han X."/>
            <person name="Huang E."/>
            <person name="Gao Y."/>
            <person name="Liu J."/>
            <person name="Shao H."/>
            <person name="Ye R."/>
            <person name="Li L."/>
            <person name="Wei W."/>
            <person name="Wang X."/>
            <person name="Wang C."/>
            <person name="Yang T."/>
            <person name="Huo Q."/>
            <person name="Li W."/>
            <person name="Guo W."/>
            <person name="Chen H."/>
            <person name="Zhou L."/>
            <person name="Ni X."/>
            <person name="Tian J."/>
            <person name="Zhou Y."/>
            <person name="Sheng Y."/>
            <person name="Liu T."/>
            <person name="Pan Y."/>
            <person name="Xia L."/>
            <person name="Li J."/>
            <person name="Zhao F."/>
            <person name="Cao W."/>
        </authorList>
    </citation>
    <scope>NUCLEOTIDE SEQUENCE</scope>
    <source>
        <strain evidence="1">Hyas-2018</strain>
    </source>
</reference>
<sequence>MPDNVNDGTTTAEVQLAEHRTGDSKVAGSDPVEDSLALWDHFVVQRANSAKHSVLPEVPLLRQPTTTSYAEALQRGTPVRADVAAAAAMQPPMQAILTFDTEEDFYELCIADDDVTIPPRSSMCVAVTNRAFSDLEGIADSNTRLILEKGICMARGLVQLRDGCANVLITNFGNEVQHLAKGTVIASLNDFVHVSELSIPEAPTPDLQDVDSDALTSEDIARRRRL</sequence>
<keyword evidence="2" id="KW-1185">Reference proteome</keyword>
<organism evidence="1 2">
    <name type="scientific">Hyalomma asiaticum</name>
    <name type="common">Tick</name>
    <dbReference type="NCBI Taxonomy" id="266040"/>
    <lineage>
        <taxon>Eukaryota</taxon>
        <taxon>Metazoa</taxon>
        <taxon>Ecdysozoa</taxon>
        <taxon>Arthropoda</taxon>
        <taxon>Chelicerata</taxon>
        <taxon>Arachnida</taxon>
        <taxon>Acari</taxon>
        <taxon>Parasitiformes</taxon>
        <taxon>Ixodida</taxon>
        <taxon>Ixodoidea</taxon>
        <taxon>Ixodidae</taxon>
        <taxon>Hyalomminae</taxon>
        <taxon>Hyalomma</taxon>
    </lineage>
</organism>
<evidence type="ECO:0000313" key="1">
    <source>
        <dbReference type="EMBL" id="KAH6923730.1"/>
    </source>
</evidence>
<accession>A0ACB7RMU4</accession>
<comment type="caution">
    <text evidence="1">The sequence shown here is derived from an EMBL/GenBank/DDBJ whole genome shotgun (WGS) entry which is preliminary data.</text>
</comment>
<evidence type="ECO:0000313" key="2">
    <source>
        <dbReference type="Proteomes" id="UP000821845"/>
    </source>
</evidence>
<dbReference type="EMBL" id="CM023488">
    <property type="protein sequence ID" value="KAH6923730.1"/>
    <property type="molecule type" value="Genomic_DNA"/>
</dbReference>